<name>A0A1I3FIG0_9FLAO</name>
<dbReference type="AlphaFoldDB" id="A0A1I3FIG0"/>
<dbReference type="OrthoDB" id="631303at2"/>
<organism evidence="2 3">
    <name type="scientific">Halpernia frigidisoli</name>
    <dbReference type="NCBI Taxonomy" id="1125876"/>
    <lineage>
        <taxon>Bacteria</taxon>
        <taxon>Pseudomonadati</taxon>
        <taxon>Bacteroidota</taxon>
        <taxon>Flavobacteriia</taxon>
        <taxon>Flavobacteriales</taxon>
        <taxon>Weeksellaceae</taxon>
        <taxon>Chryseobacterium group</taxon>
        <taxon>Halpernia</taxon>
    </lineage>
</organism>
<dbReference type="EMBL" id="FOQT01000002">
    <property type="protein sequence ID" value="SFI10989.1"/>
    <property type="molecule type" value="Genomic_DNA"/>
</dbReference>
<evidence type="ECO:0008006" key="4">
    <source>
        <dbReference type="Google" id="ProtNLM"/>
    </source>
</evidence>
<protein>
    <recommendedName>
        <fullName evidence="4">DNA-directed RNA polymerase</fullName>
    </recommendedName>
</protein>
<gene>
    <name evidence="2" type="ORF">SAMN05443292_1404</name>
</gene>
<proteinExistence type="predicted"/>
<feature type="compositionally biased region" description="Basic and acidic residues" evidence="1">
    <location>
        <begin position="535"/>
        <end position="544"/>
    </location>
</feature>
<dbReference type="RefSeq" id="WP_090079416.1">
    <property type="nucleotide sequence ID" value="NZ_FOQT01000002.1"/>
</dbReference>
<evidence type="ECO:0000256" key="1">
    <source>
        <dbReference type="SAM" id="MobiDB-lite"/>
    </source>
</evidence>
<sequence length="555" mass="65263">MAKYYQPVNFIVPDNIDYNRIFGKIEEHLTARRIKKVKPKKVTPTQIKRVQEAIYLFLSYLYPDENFELKYGERSFWKGIISREFSDITDKLKTTVVDLLTDPKYPIIDENKSYQPNKYSKSYRLRLDFCIGGCPPRAVTIQSCISRNYLAKVTAQPLYFDHATVVGNEGFDYLLNQYDTSILTIDDEVDDFIKNYKELLDSKLSNLNRTDKKEWLTKKSEDKIKNLLSIVSKIRGGEFNEFVHKNNGRLYSLPTYCDEIIRKFIKIKDSRNLVEIDICNSHLYMLASILDKNFIYNKKDNFSLFKLKQNYFNILSNNLNESRFGRIIISNQIKYKSKSISLYNNSMLLYMLGIFDNNDINEYRSLPFSEGVYEFVDQTLFDGEKGRGYVKNSVMMLLNLKNQRNRNSFITTMSRRYPTVSDIIEMINGYKGDLRNLSTLLQRVESYLFLEVGIKNVLSEIPDLNFITVHDSIIVDESYANEIKEILCKSIKLVTGLPIGFKIKPILNPMDTIEKIVDESWLTMLKRYRKYRRDENKNRKECNRTKRSNTKKHTI</sequence>
<evidence type="ECO:0000313" key="3">
    <source>
        <dbReference type="Proteomes" id="UP000198931"/>
    </source>
</evidence>
<evidence type="ECO:0000313" key="2">
    <source>
        <dbReference type="EMBL" id="SFI10989.1"/>
    </source>
</evidence>
<reference evidence="2 3" key="1">
    <citation type="submission" date="2016-10" db="EMBL/GenBank/DDBJ databases">
        <authorList>
            <person name="de Groot N.N."/>
        </authorList>
    </citation>
    <scope>NUCLEOTIDE SEQUENCE [LARGE SCALE GENOMIC DNA]</scope>
    <source>
        <strain evidence="2 3">DSM 26000</strain>
    </source>
</reference>
<feature type="compositionally biased region" description="Basic residues" evidence="1">
    <location>
        <begin position="545"/>
        <end position="555"/>
    </location>
</feature>
<feature type="region of interest" description="Disordered" evidence="1">
    <location>
        <begin position="535"/>
        <end position="555"/>
    </location>
</feature>
<keyword evidence="3" id="KW-1185">Reference proteome</keyword>
<dbReference type="Proteomes" id="UP000198931">
    <property type="component" value="Unassembled WGS sequence"/>
</dbReference>
<accession>A0A1I3FIG0</accession>